<comment type="caution">
    <text evidence="1">The sequence shown here is derived from an EMBL/GenBank/DDBJ whole genome shotgun (WGS) entry which is preliminary data.</text>
</comment>
<keyword evidence="2" id="KW-1185">Reference proteome</keyword>
<dbReference type="SUPFAM" id="SSF52540">
    <property type="entry name" value="P-loop containing nucleoside triphosphate hydrolases"/>
    <property type="match status" value="1"/>
</dbReference>
<dbReference type="Gene3D" id="3.40.50.300">
    <property type="entry name" value="P-loop containing nucleotide triphosphate hydrolases"/>
    <property type="match status" value="1"/>
</dbReference>
<sequence length="280" mass="30664">MMAEAPSRPAVLVLGMHRSGTSAFTRVLALQGLALPSKLLVPLPANPRGYWESRAVTLLDDRILRAAGRSWRDPRPPVPALLTPERRERFAAEALRILQDELPGEAPFILKDPRICRLMWFWEPVLHAFGARPMVVMPVRNPIEAARSLTEREGLGMAEGLLLWLGHVLAAERGSRHLPRAVVHYDDLLADWRGLLAQLGVAFRRETALETEAFLSPALRHHEAGTDALLRDPGVPTPIKRVYAELRRAPAESGLDPAPFDAAAAWLEAAVSDAPAGAGA</sequence>
<accession>A0ABX1E4J2</accession>
<dbReference type="InterPro" id="IPR027417">
    <property type="entry name" value="P-loop_NTPase"/>
</dbReference>
<name>A0ABX1E4J2_9PROT</name>
<evidence type="ECO:0008006" key="3">
    <source>
        <dbReference type="Google" id="ProtNLM"/>
    </source>
</evidence>
<gene>
    <name evidence="1" type="ORF">HEQ75_07625</name>
</gene>
<dbReference type="Proteomes" id="UP000787635">
    <property type="component" value="Unassembled WGS sequence"/>
</dbReference>
<evidence type="ECO:0000313" key="1">
    <source>
        <dbReference type="EMBL" id="NKC30728.1"/>
    </source>
</evidence>
<organism evidence="1 2">
    <name type="scientific">Falsiroseomonas selenitidurans</name>
    <dbReference type="NCBI Taxonomy" id="2716335"/>
    <lineage>
        <taxon>Bacteria</taxon>
        <taxon>Pseudomonadati</taxon>
        <taxon>Pseudomonadota</taxon>
        <taxon>Alphaproteobacteria</taxon>
        <taxon>Acetobacterales</taxon>
        <taxon>Roseomonadaceae</taxon>
        <taxon>Falsiroseomonas</taxon>
    </lineage>
</organism>
<dbReference type="EMBL" id="JAAVNE010000009">
    <property type="protein sequence ID" value="NKC30728.1"/>
    <property type="molecule type" value="Genomic_DNA"/>
</dbReference>
<dbReference type="PIRSF" id="PIRSF029407">
    <property type="entry name" value="UCP029407"/>
    <property type="match status" value="1"/>
</dbReference>
<evidence type="ECO:0000313" key="2">
    <source>
        <dbReference type="Proteomes" id="UP000787635"/>
    </source>
</evidence>
<reference evidence="1 2" key="1">
    <citation type="submission" date="2020-03" db="EMBL/GenBank/DDBJ databases">
        <title>Roseomonas selenitidurans sp. nov. isolated from urban soil.</title>
        <authorList>
            <person name="Liu H."/>
        </authorList>
    </citation>
    <scope>NUCLEOTIDE SEQUENCE [LARGE SCALE GENOMIC DNA]</scope>
    <source>
        <strain evidence="1 2">BU-1</strain>
    </source>
</reference>
<dbReference type="InterPro" id="IPR014556">
    <property type="entry name" value="UCP029407"/>
</dbReference>
<protein>
    <recommendedName>
        <fullName evidence="3">Sulfotransferase family protein</fullName>
    </recommendedName>
</protein>
<proteinExistence type="predicted"/>